<dbReference type="GO" id="GO:0016024">
    <property type="term" value="P:CDP-diacylglycerol biosynthetic process"/>
    <property type="evidence" value="ECO:0007669"/>
    <property type="project" value="UniProtKB-UniPathway"/>
</dbReference>
<feature type="transmembrane region" description="Helical" evidence="19">
    <location>
        <begin position="54"/>
        <end position="72"/>
    </location>
</feature>
<evidence type="ECO:0000256" key="19">
    <source>
        <dbReference type="SAM" id="Phobius"/>
    </source>
</evidence>
<sequence length="270" mass="30261">MLIRTISAIIGMLILGYGINTGGWFFYIGITVLNLCAIYELYNALQKADIHINFILNSVFAVVLLYFVNFSYKFDFILVYFSIVLILILTFLFSLINNFHSRLSDAVFSVFSFVYTALLFMSIILARNLPNGTNLTWWIFVTIWACDTGAFFAGIWWGRIPLAPNISPKKTLEGSLGGILLSVIVCTIFKIYFLPEISNLYAVILGFLIAFASQAGDLSASLIKRYCKIKDFSNIIPGHGGILDRLDSALFSFPVAYIYIILLLQKGGLQ</sequence>
<feature type="transmembrane region" description="Helical" evidence="19">
    <location>
        <begin position="106"/>
        <end position="125"/>
    </location>
</feature>
<evidence type="ECO:0000256" key="6">
    <source>
        <dbReference type="ARBA" id="ARBA00012487"/>
    </source>
</evidence>
<feature type="transmembrane region" description="Helical" evidence="19">
    <location>
        <begin position="200"/>
        <end position="223"/>
    </location>
</feature>
<feature type="transmembrane region" description="Helical" evidence="19">
    <location>
        <begin position="78"/>
        <end position="99"/>
    </location>
</feature>
<evidence type="ECO:0000313" key="20">
    <source>
        <dbReference type="EMBL" id="CDI40664.1"/>
    </source>
</evidence>
<comment type="pathway">
    <text evidence="4">Lipid metabolism.</text>
</comment>
<feature type="transmembrane region" description="Helical" evidence="19">
    <location>
        <begin position="24"/>
        <end position="42"/>
    </location>
</feature>
<keyword evidence="17" id="KW-1208">Phospholipid metabolism</keyword>
<dbReference type="GO" id="GO:0004605">
    <property type="term" value="F:phosphatidate cytidylyltransferase activity"/>
    <property type="evidence" value="ECO:0007669"/>
    <property type="project" value="UniProtKB-EC"/>
</dbReference>
<feature type="transmembrane region" description="Helical" evidence="19">
    <location>
        <begin position="137"/>
        <end position="156"/>
    </location>
</feature>
<dbReference type="GO" id="GO:0005886">
    <property type="term" value="C:plasma membrane"/>
    <property type="evidence" value="ECO:0007669"/>
    <property type="project" value="UniProtKB-SubCell"/>
</dbReference>
<evidence type="ECO:0000256" key="18">
    <source>
        <dbReference type="RuleBase" id="RU003938"/>
    </source>
</evidence>
<dbReference type="PANTHER" id="PTHR46382:SF1">
    <property type="entry name" value="PHOSPHATIDATE CYTIDYLYLTRANSFERASE"/>
    <property type="match status" value="1"/>
</dbReference>
<protein>
    <recommendedName>
        <fullName evidence="7 18">Phosphatidate cytidylyltransferase</fullName>
        <ecNumber evidence="6 18">2.7.7.41</ecNumber>
    </recommendedName>
</protein>
<comment type="similarity">
    <text evidence="5 18">Belongs to the CDS family.</text>
</comment>
<keyword evidence="13 19" id="KW-1133">Transmembrane helix</keyword>
<dbReference type="STRING" id="1209989.TepRe1_1259"/>
<evidence type="ECO:0000256" key="7">
    <source>
        <dbReference type="ARBA" id="ARBA00019373"/>
    </source>
</evidence>
<keyword evidence="9" id="KW-0444">Lipid biosynthesis</keyword>
<evidence type="ECO:0000256" key="15">
    <source>
        <dbReference type="ARBA" id="ARBA00023136"/>
    </source>
</evidence>
<dbReference type="KEGG" id="tae:TepiRe1_1370"/>
<gene>
    <name evidence="20" type="ordered locus">TEPIRE1_1370</name>
</gene>
<keyword evidence="15 19" id="KW-0472">Membrane</keyword>
<evidence type="ECO:0000256" key="9">
    <source>
        <dbReference type="ARBA" id="ARBA00022516"/>
    </source>
</evidence>
<evidence type="ECO:0000256" key="17">
    <source>
        <dbReference type="ARBA" id="ARBA00023264"/>
    </source>
</evidence>
<dbReference type="eggNOG" id="COG0575">
    <property type="taxonomic scope" value="Bacteria"/>
</dbReference>
<evidence type="ECO:0000256" key="8">
    <source>
        <dbReference type="ARBA" id="ARBA00022475"/>
    </source>
</evidence>
<name>F4LU75_TEPAE</name>
<dbReference type="EMBL" id="HF563609">
    <property type="protein sequence ID" value="CDI40664.1"/>
    <property type="molecule type" value="Genomic_DNA"/>
</dbReference>
<evidence type="ECO:0000256" key="3">
    <source>
        <dbReference type="ARBA" id="ARBA00005119"/>
    </source>
</evidence>
<feature type="transmembrane region" description="Helical" evidence="19">
    <location>
        <begin position="176"/>
        <end position="194"/>
    </location>
</feature>
<feature type="transmembrane region" description="Helical" evidence="19">
    <location>
        <begin position="244"/>
        <end position="264"/>
    </location>
</feature>
<evidence type="ECO:0000256" key="16">
    <source>
        <dbReference type="ARBA" id="ARBA00023209"/>
    </source>
</evidence>
<dbReference type="AlphaFoldDB" id="F4LU75"/>
<evidence type="ECO:0000313" key="21">
    <source>
        <dbReference type="Proteomes" id="UP000010802"/>
    </source>
</evidence>
<keyword evidence="10 18" id="KW-0808">Transferase</keyword>
<dbReference type="Proteomes" id="UP000010802">
    <property type="component" value="Chromosome"/>
</dbReference>
<keyword evidence="11 18" id="KW-0812">Transmembrane</keyword>
<proteinExistence type="inferred from homology"/>
<organism evidence="20 21">
    <name type="scientific">Tepidanaerobacter acetatoxydans (strain DSM 21804 / JCM 16047 / Re1)</name>
    <dbReference type="NCBI Taxonomy" id="1209989"/>
    <lineage>
        <taxon>Bacteria</taxon>
        <taxon>Bacillati</taxon>
        <taxon>Bacillota</taxon>
        <taxon>Clostridia</taxon>
        <taxon>Thermosediminibacterales</taxon>
        <taxon>Tepidanaerobacteraceae</taxon>
        <taxon>Tepidanaerobacter</taxon>
    </lineage>
</organism>
<reference evidence="21" key="1">
    <citation type="journal article" date="2013" name="Genome Announc.">
        <title>First genome sequence of a syntrophic acetate-oxidizing bacterium, Tepidanaerobacter acetatoxydans strain Re1.</title>
        <authorList>
            <person name="Manzoor S."/>
            <person name="Bongcam-Rudloff E."/>
            <person name="Schnurer A."/>
            <person name="Muller B."/>
        </authorList>
    </citation>
    <scope>NUCLEOTIDE SEQUENCE [LARGE SCALE GENOMIC DNA]</scope>
    <source>
        <strain evidence="21">Re1</strain>
    </source>
</reference>
<comment type="subcellular location">
    <subcellularLocation>
        <location evidence="2">Cell membrane</location>
        <topology evidence="2">Multi-pass membrane protein</topology>
    </subcellularLocation>
</comment>
<evidence type="ECO:0000256" key="13">
    <source>
        <dbReference type="ARBA" id="ARBA00022989"/>
    </source>
</evidence>
<accession>F4LU75</accession>
<keyword evidence="8" id="KW-1003">Cell membrane</keyword>
<comment type="catalytic activity">
    <reaction evidence="1 18">
        <text>a 1,2-diacyl-sn-glycero-3-phosphate + CTP + H(+) = a CDP-1,2-diacyl-sn-glycerol + diphosphate</text>
        <dbReference type="Rhea" id="RHEA:16229"/>
        <dbReference type="ChEBI" id="CHEBI:15378"/>
        <dbReference type="ChEBI" id="CHEBI:33019"/>
        <dbReference type="ChEBI" id="CHEBI:37563"/>
        <dbReference type="ChEBI" id="CHEBI:58332"/>
        <dbReference type="ChEBI" id="CHEBI:58608"/>
        <dbReference type="EC" id="2.7.7.41"/>
    </reaction>
</comment>
<dbReference type="HOGENOM" id="CLU_037294_3_2_9"/>
<dbReference type="UniPathway" id="UPA00557">
    <property type="reaction ID" value="UER00614"/>
</dbReference>
<evidence type="ECO:0000256" key="12">
    <source>
        <dbReference type="ARBA" id="ARBA00022695"/>
    </source>
</evidence>
<dbReference type="RefSeq" id="WP_013778328.1">
    <property type="nucleotide sequence ID" value="NC_015519.1"/>
</dbReference>
<dbReference type="KEGG" id="tep:TepRe1_1259"/>
<dbReference type="PANTHER" id="PTHR46382">
    <property type="entry name" value="PHOSPHATIDATE CYTIDYLYLTRANSFERASE"/>
    <property type="match status" value="1"/>
</dbReference>
<dbReference type="PROSITE" id="PS01315">
    <property type="entry name" value="CDS"/>
    <property type="match status" value="1"/>
</dbReference>
<evidence type="ECO:0000256" key="5">
    <source>
        <dbReference type="ARBA" id="ARBA00010185"/>
    </source>
</evidence>
<dbReference type="InterPro" id="IPR000374">
    <property type="entry name" value="PC_trans"/>
</dbReference>
<keyword evidence="16" id="KW-0594">Phospholipid biosynthesis</keyword>
<evidence type="ECO:0000256" key="10">
    <source>
        <dbReference type="ARBA" id="ARBA00022679"/>
    </source>
</evidence>
<dbReference type="Pfam" id="PF01148">
    <property type="entry name" value="CTP_transf_1"/>
    <property type="match status" value="1"/>
</dbReference>
<evidence type="ECO:0000256" key="1">
    <source>
        <dbReference type="ARBA" id="ARBA00001698"/>
    </source>
</evidence>
<dbReference type="EC" id="2.7.7.41" evidence="6 18"/>
<comment type="pathway">
    <text evidence="3 18">Phospholipid metabolism; CDP-diacylglycerol biosynthesis; CDP-diacylglycerol from sn-glycerol 3-phosphate: step 3/3.</text>
</comment>
<evidence type="ECO:0000256" key="2">
    <source>
        <dbReference type="ARBA" id="ARBA00004651"/>
    </source>
</evidence>
<keyword evidence="14" id="KW-0443">Lipid metabolism</keyword>
<evidence type="ECO:0000256" key="4">
    <source>
        <dbReference type="ARBA" id="ARBA00005189"/>
    </source>
</evidence>
<keyword evidence="21" id="KW-1185">Reference proteome</keyword>
<evidence type="ECO:0000256" key="11">
    <source>
        <dbReference type="ARBA" id="ARBA00022692"/>
    </source>
</evidence>
<keyword evidence="12 18" id="KW-0548">Nucleotidyltransferase</keyword>
<evidence type="ECO:0000256" key="14">
    <source>
        <dbReference type="ARBA" id="ARBA00023098"/>
    </source>
</evidence>